<dbReference type="GO" id="GO:0020037">
    <property type="term" value="F:heme binding"/>
    <property type="evidence" value="ECO:0007669"/>
    <property type="project" value="InterPro"/>
</dbReference>
<dbReference type="AlphaFoldDB" id="A0A6A6HR29"/>
<reference evidence="8" key="1">
    <citation type="journal article" date="2020" name="Stud. Mycol.">
        <title>101 Dothideomycetes genomes: a test case for predicting lifestyles and emergence of pathogens.</title>
        <authorList>
            <person name="Haridas S."/>
            <person name="Albert R."/>
            <person name="Binder M."/>
            <person name="Bloem J."/>
            <person name="Labutti K."/>
            <person name="Salamov A."/>
            <person name="Andreopoulos B."/>
            <person name="Baker S."/>
            <person name="Barry K."/>
            <person name="Bills G."/>
            <person name="Bluhm B."/>
            <person name="Cannon C."/>
            <person name="Castanera R."/>
            <person name="Culley D."/>
            <person name="Daum C."/>
            <person name="Ezra D."/>
            <person name="Gonzalez J."/>
            <person name="Henrissat B."/>
            <person name="Kuo A."/>
            <person name="Liang C."/>
            <person name="Lipzen A."/>
            <person name="Lutzoni F."/>
            <person name="Magnuson J."/>
            <person name="Mondo S."/>
            <person name="Nolan M."/>
            <person name="Ohm R."/>
            <person name="Pangilinan J."/>
            <person name="Park H.-J."/>
            <person name="Ramirez L."/>
            <person name="Alfaro M."/>
            <person name="Sun H."/>
            <person name="Tritt A."/>
            <person name="Yoshinaga Y."/>
            <person name="Zwiers L.-H."/>
            <person name="Turgeon B."/>
            <person name="Goodwin S."/>
            <person name="Spatafora J."/>
            <person name="Crous P."/>
            <person name="Grigoriev I."/>
        </authorList>
    </citation>
    <scope>NUCLEOTIDE SEQUENCE</scope>
    <source>
        <strain evidence="8">CBS 122368</strain>
    </source>
</reference>
<accession>A0A6A6HR29</accession>
<evidence type="ECO:0000313" key="8">
    <source>
        <dbReference type="EMBL" id="KAF2240614.1"/>
    </source>
</evidence>
<feature type="binding site" description="axial binding residue" evidence="6">
    <location>
        <position position="498"/>
    </location>
    <ligand>
        <name>heme</name>
        <dbReference type="ChEBI" id="CHEBI:30413"/>
    </ligand>
    <ligandPart>
        <name>Fe</name>
        <dbReference type="ChEBI" id="CHEBI:18248"/>
    </ligandPart>
</feature>
<dbReference type="CDD" id="cd11040">
    <property type="entry name" value="CYP7_CYP8-like"/>
    <property type="match status" value="1"/>
</dbReference>
<evidence type="ECO:0000256" key="3">
    <source>
        <dbReference type="ARBA" id="ARBA00022617"/>
    </source>
</evidence>
<keyword evidence="9" id="KW-1185">Reference proteome</keyword>
<evidence type="ECO:0000256" key="1">
    <source>
        <dbReference type="ARBA" id="ARBA00001971"/>
    </source>
</evidence>
<dbReference type="Pfam" id="PF00067">
    <property type="entry name" value="p450"/>
    <property type="match status" value="1"/>
</dbReference>
<evidence type="ECO:0000313" key="9">
    <source>
        <dbReference type="Proteomes" id="UP000800094"/>
    </source>
</evidence>
<dbReference type="InterPro" id="IPR001128">
    <property type="entry name" value="Cyt_P450"/>
</dbReference>
<evidence type="ECO:0000256" key="5">
    <source>
        <dbReference type="ARBA" id="ARBA00023004"/>
    </source>
</evidence>
<keyword evidence="4 6" id="KW-0479">Metal-binding</keyword>
<comment type="similarity">
    <text evidence="2">Belongs to the cytochrome P450 family.</text>
</comment>
<comment type="cofactor">
    <cofactor evidence="1 6">
        <name>heme</name>
        <dbReference type="ChEBI" id="CHEBI:30413"/>
    </cofactor>
</comment>
<dbReference type="Proteomes" id="UP000800094">
    <property type="component" value="Unassembled WGS sequence"/>
</dbReference>
<evidence type="ECO:0000256" key="6">
    <source>
        <dbReference type="PIRSR" id="PIRSR602403-1"/>
    </source>
</evidence>
<dbReference type="GO" id="GO:0008395">
    <property type="term" value="F:steroid hydroxylase activity"/>
    <property type="evidence" value="ECO:0007669"/>
    <property type="project" value="TreeGrafter"/>
</dbReference>
<keyword evidence="7" id="KW-0812">Transmembrane</keyword>
<keyword evidence="5 6" id="KW-0408">Iron</keyword>
<dbReference type="PRINTS" id="PR00465">
    <property type="entry name" value="EP450IV"/>
</dbReference>
<protein>
    <submittedName>
        <fullName evidence="8">Cytochrome P450</fullName>
    </submittedName>
</protein>
<dbReference type="PANTHER" id="PTHR24304:SF2">
    <property type="entry name" value="24-HYDROXYCHOLESTEROL 7-ALPHA-HYDROXYLASE"/>
    <property type="match status" value="1"/>
</dbReference>
<evidence type="ECO:0000256" key="7">
    <source>
        <dbReference type="SAM" id="Phobius"/>
    </source>
</evidence>
<dbReference type="GO" id="GO:0016705">
    <property type="term" value="F:oxidoreductase activity, acting on paired donors, with incorporation or reduction of molecular oxygen"/>
    <property type="evidence" value="ECO:0007669"/>
    <property type="project" value="InterPro"/>
</dbReference>
<evidence type="ECO:0000256" key="2">
    <source>
        <dbReference type="ARBA" id="ARBA00010617"/>
    </source>
</evidence>
<gene>
    <name evidence="8" type="ORF">BU26DRAFT_497565</name>
</gene>
<organism evidence="8 9">
    <name type="scientific">Trematosphaeria pertusa</name>
    <dbReference type="NCBI Taxonomy" id="390896"/>
    <lineage>
        <taxon>Eukaryota</taxon>
        <taxon>Fungi</taxon>
        <taxon>Dikarya</taxon>
        <taxon>Ascomycota</taxon>
        <taxon>Pezizomycotina</taxon>
        <taxon>Dothideomycetes</taxon>
        <taxon>Pleosporomycetidae</taxon>
        <taxon>Pleosporales</taxon>
        <taxon>Massarineae</taxon>
        <taxon>Trematosphaeriaceae</taxon>
        <taxon>Trematosphaeria</taxon>
    </lineage>
</organism>
<name>A0A6A6HR29_9PLEO</name>
<dbReference type="InterPro" id="IPR036396">
    <property type="entry name" value="Cyt_P450_sf"/>
</dbReference>
<dbReference type="GeneID" id="54579624"/>
<keyword evidence="7" id="KW-0472">Membrane</keyword>
<dbReference type="Gene3D" id="1.10.630.10">
    <property type="entry name" value="Cytochrome P450"/>
    <property type="match status" value="1"/>
</dbReference>
<evidence type="ECO:0000256" key="4">
    <source>
        <dbReference type="ARBA" id="ARBA00022723"/>
    </source>
</evidence>
<proteinExistence type="inferred from homology"/>
<dbReference type="OrthoDB" id="3366823at2759"/>
<dbReference type="RefSeq" id="XP_033675618.1">
    <property type="nucleotide sequence ID" value="XM_033826294.1"/>
</dbReference>
<keyword evidence="7" id="KW-1133">Transmembrane helix</keyword>
<sequence length="559" mass="63481">MDAPIVYWLLFRAASSLFAYSLIVFLLHLRNRQAKSTPRPKKPVEAPNGLPVLGHAVAFSKDQAGFAMALKKRFNGIPLRLRLMVMDIVFLTDPDHIGSLFRRSTELTNGPYRKFVSSTFGVPRDFQKFFAADNSGLSRTPLPGSNVKPEHRVDYLMHAFIVQFMTGKSLKFLASRFTENMEERLCNLDCSHEFEGHGSLYDFVKKNMFHSSVRAMFGTHLFEVDPRFCEHFWEFEEGMPELAKGLPRWMYSKQYRARDRCILTVRQWQKSLGARRNDEPETAEELAKQEYDDFFGSAIVKKRHSAFSKMEPHMGPDARASEDLALLWGANSNATHAAFWLIYSVLRDPATEARFLSEIRAAEIPDQAGDSFVRYDIDALCTNPFLQSLYAETLRLYVANIVLRSPRNTDLAVGDYSIKRGEIIATMSYPMHQDETRYNTGTPEEPRPLSDFWAERFLVPNDAPNEEQEPDQARPAEKFSLKGTEGAWIPYGGGANMCPGRYFAKQEMTLMAALLIGNFEVQLVGDSAEIDWRYFGSGVLGVGGNSKFLIRRRSVKGSA</sequence>
<dbReference type="InterPro" id="IPR050529">
    <property type="entry name" value="CYP450_sterol_14alpha_dmase"/>
</dbReference>
<dbReference type="SUPFAM" id="SSF48264">
    <property type="entry name" value="Cytochrome P450"/>
    <property type="match status" value="1"/>
</dbReference>
<dbReference type="PANTHER" id="PTHR24304">
    <property type="entry name" value="CYTOCHROME P450 FAMILY 7"/>
    <property type="match status" value="1"/>
</dbReference>
<feature type="transmembrane region" description="Helical" evidence="7">
    <location>
        <begin position="6"/>
        <end position="29"/>
    </location>
</feature>
<dbReference type="EMBL" id="ML987216">
    <property type="protein sequence ID" value="KAF2240614.1"/>
    <property type="molecule type" value="Genomic_DNA"/>
</dbReference>
<dbReference type="InterPro" id="IPR002403">
    <property type="entry name" value="Cyt_P450_E_grp-IV"/>
</dbReference>
<dbReference type="GO" id="GO:0005506">
    <property type="term" value="F:iron ion binding"/>
    <property type="evidence" value="ECO:0007669"/>
    <property type="project" value="InterPro"/>
</dbReference>
<keyword evidence="3 6" id="KW-0349">Heme</keyword>